<dbReference type="AlphaFoldDB" id="A0A7H0HAV4"/>
<protein>
    <submittedName>
        <fullName evidence="2">Uncharacterized protein</fullName>
    </submittedName>
</protein>
<evidence type="ECO:0000313" key="3">
    <source>
        <dbReference type="Proteomes" id="UP000516117"/>
    </source>
</evidence>
<keyword evidence="1" id="KW-1133">Transmembrane helix</keyword>
<feature type="transmembrane region" description="Helical" evidence="1">
    <location>
        <begin position="21"/>
        <end position="43"/>
    </location>
</feature>
<accession>A0A7H0HAV4</accession>
<organism evidence="2 3">
    <name type="scientific">Tessaracoccus defluvii</name>
    <dbReference type="NCBI Taxonomy" id="1285901"/>
    <lineage>
        <taxon>Bacteria</taxon>
        <taxon>Bacillati</taxon>
        <taxon>Actinomycetota</taxon>
        <taxon>Actinomycetes</taxon>
        <taxon>Propionibacteriales</taxon>
        <taxon>Propionibacteriaceae</taxon>
        <taxon>Tessaracoccus</taxon>
    </lineage>
</organism>
<proteinExistence type="predicted"/>
<keyword evidence="1" id="KW-0472">Membrane</keyword>
<evidence type="ECO:0000256" key="1">
    <source>
        <dbReference type="SAM" id="Phobius"/>
    </source>
</evidence>
<dbReference type="EMBL" id="CP060789">
    <property type="protein sequence ID" value="QNP57670.1"/>
    <property type="molecule type" value="Genomic_DNA"/>
</dbReference>
<dbReference type="Proteomes" id="UP000516117">
    <property type="component" value="Chromosome"/>
</dbReference>
<sequence>MRRLFGVTTLDRAATRGAHNAFRISVVFSGIRCLITYLLIPVLVPVLSLAGWVAAPVGVALCVVAVLNGVVSMRRFWRSDHPQRWMYTLFMTVVFVVLAIALVSDFTRIGALT</sequence>
<reference evidence="2 3" key="1">
    <citation type="submission" date="2020-08" db="EMBL/GenBank/DDBJ databases">
        <title>Genome sequence of Tessaracoccus defluvii JCM 17540T.</title>
        <authorList>
            <person name="Hyun D.-W."/>
            <person name="Bae J.-W."/>
        </authorList>
    </citation>
    <scope>NUCLEOTIDE SEQUENCE [LARGE SCALE GENOMIC DNA]</scope>
    <source>
        <strain evidence="2 3">JCM 17540</strain>
    </source>
</reference>
<dbReference type="KEGG" id="tdf:H9L22_16760"/>
<gene>
    <name evidence="2" type="ORF">H9L22_16760</name>
</gene>
<keyword evidence="1" id="KW-0812">Transmembrane</keyword>
<name>A0A7H0HAV4_9ACTN</name>
<keyword evidence="3" id="KW-1185">Reference proteome</keyword>
<feature type="transmembrane region" description="Helical" evidence="1">
    <location>
        <begin position="85"/>
        <end position="104"/>
    </location>
</feature>
<evidence type="ECO:0000313" key="2">
    <source>
        <dbReference type="EMBL" id="QNP57670.1"/>
    </source>
</evidence>
<feature type="transmembrane region" description="Helical" evidence="1">
    <location>
        <begin position="49"/>
        <end position="73"/>
    </location>
</feature>